<evidence type="ECO:0000313" key="2">
    <source>
        <dbReference type="Proteomes" id="UP000001025"/>
    </source>
</evidence>
<dbReference type="Proteomes" id="UP000001025">
    <property type="component" value="Chromosome"/>
</dbReference>
<protein>
    <submittedName>
        <fullName evidence="1">Uncharacterized protein</fullName>
    </submittedName>
</protein>
<dbReference type="KEGG" id="rba:RB5793"/>
<name>Q7URA1_RHOBA</name>
<reference evidence="1 2" key="1">
    <citation type="journal article" date="2003" name="Proc. Natl. Acad. Sci. U.S.A.">
        <title>Complete genome sequence of the marine planctomycete Pirellula sp. strain 1.</title>
        <authorList>
            <person name="Gloeckner F.O."/>
            <person name="Kube M."/>
            <person name="Bauer M."/>
            <person name="Teeling H."/>
            <person name="Lombardot T."/>
            <person name="Ludwig W."/>
            <person name="Gade D."/>
            <person name="Beck A."/>
            <person name="Borzym K."/>
            <person name="Heitmann K."/>
            <person name="Rabus R."/>
            <person name="Schlesner H."/>
            <person name="Amann R."/>
            <person name="Reinhardt R."/>
        </authorList>
    </citation>
    <scope>NUCLEOTIDE SEQUENCE [LARGE SCALE GENOMIC DNA]</scope>
    <source>
        <strain evidence="2">DSM 10527 / NCIMB 13988 / SH1</strain>
    </source>
</reference>
<proteinExistence type="predicted"/>
<dbReference type="EMBL" id="BX294143">
    <property type="protein sequence ID" value="CAD74439.1"/>
    <property type="molecule type" value="Genomic_DNA"/>
</dbReference>
<sequence length="48" mass="5522">MSLTDRFESDFLIQHAFVATKNVPSTHCPLQCGRKFELLISNRCKAMH</sequence>
<keyword evidence="2" id="KW-1185">Reference proteome</keyword>
<dbReference type="EnsemblBacteria" id="CAD74439">
    <property type="protein sequence ID" value="CAD74439"/>
    <property type="gene ID" value="RB5793"/>
</dbReference>
<dbReference type="STRING" id="243090.RB5793"/>
<dbReference type="InParanoid" id="Q7URA1"/>
<dbReference type="AlphaFoldDB" id="Q7URA1"/>
<accession>Q7URA1</accession>
<gene>
    <name evidence="1" type="ordered locus">RB5793</name>
</gene>
<dbReference type="HOGENOM" id="CLU_3157142_0_0_0"/>
<dbReference type="PATRIC" id="fig|243090.15.peg.2789"/>
<organism evidence="1 2">
    <name type="scientific">Rhodopirellula baltica (strain DSM 10527 / NCIMB 13988 / SH1)</name>
    <dbReference type="NCBI Taxonomy" id="243090"/>
    <lineage>
        <taxon>Bacteria</taxon>
        <taxon>Pseudomonadati</taxon>
        <taxon>Planctomycetota</taxon>
        <taxon>Planctomycetia</taxon>
        <taxon>Pirellulales</taxon>
        <taxon>Pirellulaceae</taxon>
        <taxon>Rhodopirellula</taxon>
    </lineage>
</organism>
<evidence type="ECO:0000313" key="1">
    <source>
        <dbReference type="EMBL" id="CAD74439.1"/>
    </source>
</evidence>